<dbReference type="NCBIfam" id="TIGR02937">
    <property type="entry name" value="sigma70-ECF"/>
    <property type="match status" value="1"/>
</dbReference>
<proteinExistence type="inferred from homology"/>
<dbReference type="Pfam" id="PF04542">
    <property type="entry name" value="Sigma70_r2"/>
    <property type="match status" value="1"/>
</dbReference>
<dbReference type="RefSeq" id="WP_022160039.1">
    <property type="nucleotide sequence ID" value="NZ_CABJFF010000020.1"/>
</dbReference>
<evidence type="ECO:0000313" key="7">
    <source>
        <dbReference type="Proteomes" id="UP000284243"/>
    </source>
</evidence>
<dbReference type="GO" id="GO:0006352">
    <property type="term" value="P:DNA-templated transcription initiation"/>
    <property type="evidence" value="ECO:0007669"/>
    <property type="project" value="InterPro"/>
</dbReference>
<evidence type="ECO:0000256" key="4">
    <source>
        <dbReference type="ARBA" id="ARBA00023163"/>
    </source>
</evidence>
<dbReference type="SUPFAM" id="SSF88659">
    <property type="entry name" value="Sigma3 and sigma4 domains of RNA polymerase sigma factors"/>
    <property type="match status" value="1"/>
</dbReference>
<dbReference type="AlphaFoldDB" id="A0A412TMN0"/>
<gene>
    <name evidence="6" type="ORF">DWW57_13755</name>
</gene>
<evidence type="ECO:0000256" key="2">
    <source>
        <dbReference type="ARBA" id="ARBA00023015"/>
    </source>
</evidence>
<organism evidence="6 7">
    <name type="scientific">Odoribacter splanchnicus</name>
    <dbReference type="NCBI Taxonomy" id="28118"/>
    <lineage>
        <taxon>Bacteria</taxon>
        <taxon>Pseudomonadati</taxon>
        <taxon>Bacteroidota</taxon>
        <taxon>Bacteroidia</taxon>
        <taxon>Bacteroidales</taxon>
        <taxon>Odoribacteraceae</taxon>
        <taxon>Odoribacter</taxon>
    </lineage>
</organism>
<evidence type="ECO:0000259" key="5">
    <source>
        <dbReference type="Pfam" id="PF04542"/>
    </source>
</evidence>
<dbReference type="SUPFAM" id="SSF88946">
    <property type="entry name" value="Sigma2 domain of RNA polymerase sigma factors"/>
    <property type="match status" value="1"/>
</dbReference>
<evidence type="ECO:0000256" key="3">
    <source>
        <dbReference type="ARBA" id="ARBA00023082"/>
    </source>
</evidence>
<dbReference type="InterPro" id="IPR013324">
    <property type="entry name" value="RNA_pol_sigma_r3/r4-like"/>
</dbReference>
<dbReference type="InterPro" id="IPR036388">
    <property type="entry name" value="WH-like_DNA-bd_sf"/>
</dbReference>
<evidence type="ECO:0000313" key="6">
    <source>
        <dbReference type="EMBL" id="RGU55035.1"/>
    </source>
</evidence>
<dbReference type="InterPro" id="IPR039425">
    <property type="entry name" value="RNA_pol_sigma-70-like"/>
</dbReference>
<comment type="caution">
    <text evidence="6">The sequence shown here is derived from an EMBL/GenBank/DDBJ whole genome shotgun (WGS) entry which is preliminary data.</text>
</comment>
<dbReference type="PANTHER" id="PTHR43133">
    <property type="entry name" value="RNA POLYMERASE ECF-TYPE SIGMA FACTO"/>
    <property type="match status" value="1"/>
</dbReference>
<evidence type="ECO:0000256" key="1">
    <source>
        <dbReference type="ARBA" id="ARBA00010641"/>
    </source>
</evidence>
<keyword evidence="2" id="KW-0805">Transcription regulation</keyword>
<feature type="domain" description="RNA polymerase sigma-70 region 2" evidence="5">
    <location>
        <begin position="23"/>
        <end position="90"/>
    </location>
</feature>
<dbReference type="Gene3D" id="1.10.10.10">
    <property type="entry name" value="Winged helix-like DNA-binding domain superfamily/Winged helix DNA-binding domain"/>
    <property type="match status" value="1"/>
</dbReference>
<comment type="similarity">
    <text evidence="1">Belongs to the sigma-70 factor family. ECF subfamily.</text>
</comment>
<dbReference type="Gene3D" id="1.10.1740.10">
    <property type="match status" value="1"/>
</dbReference>
<keyword evidence="3" id="KW-0731">Sigma factor</keyword>
<dbReference type="EMBL" id="QRYC01000022">
    <property type="protein sequence ID" value="RGU55035.1"/>
    <property type="molecule type" value="Genomic_DNA"/>
</dbReference>
<reference evidence="6 7" key="1">
    <citation type="submission" date="2018-08" db="EMBL/GenBank/DDBJ databases">
        <title>A genome reference for cultivated species of the human gut microbiota.</title>
        <authorList>
            <person name="Zou Y."/>
            <person name="Xue W."/>
            <person name="Luo G."/>
        </authorList>
    </citation>
    <scope>NUCLEOTIDE SEQUENCE [LARGE SCALE GENOMIC DNA]</scope>
    <source>
        <strain evidence="6 7">AF16-14</strain>
    </source>
</reference>
<protein>
    <submittedName>
        <fullName evidence="6">Sigma-70 family RNA polymerase sigma factor</fullName>
    </submittedName>
</protein>
<name>A0A412TMN0_9BACT</name>
<dbReference type="InterPro" id="IPR014284">
    <property type="entry name" value="RNA_pol_sigma-70_dom"/>
</dbReference>
<dbReference type="InterPro" id="IPR007627">
    <property type="entry name" value="RNA_pol_sigma70_r2"/>
</dbReference>
<dbReference type="PANTHER" id="PTHR43133:SF46">
    <property type="entry name" value="RNA POLYMERASE SIGMA-70 FACTOR ECF SUBFAMILY"/>
    <property type="match status" value="1"/>
</dbReference>
<dbReference type="Proteomes" id="UP000284243">
    <property type="component" value="Unassembled WGS sequence"/>
</dbReference>
<dbReference type="InterPro" id="IPR013325">
    <property type="entry name" value="RNA_pol_sigma_r2"/>
</dbReference>
<accession>A0A412TMN0</accession>
<keyword evidence="4" id="KW-0804">Transcription</keyword>
<sequence length="184" mass="21873">MEFSETEIKALAQGDTKVFHKLYEHFFVALCIFARSFSLKPEEAEDIVQEVFCRMYDEHRLFEGLNTLKSYLYTAVRNRSFNYLRDEKRRSIREAQFLNNLKTEEEGYNSALENEIYRQLKLLLEELPEQCKNIFQRTLSGDTSEKIAADLKLSVETVKTQRKKAKRILRERYALLFKTFGILF</sequence>
<dbReference type="GO" id="GO:0016987">
    <property type="term" value="F:sigma factor activity"/>
    <property type="evidence" value="ECO:0007669"/>
    <property type="project" value="UniProtKB-KW"/>
</dbReference>